<dbReference type="GO" id="GO:0005509">
    <property type="term" value="F:calcium ion binding"/>
    <property type="evidence" value="ECO:0007669"/>
    <property type="project" value="InterPro"/>
</dbReference>
<sequence length="380" mass="41468">METFKVFLADIASWARDERVVSNGFIERVQREVADHDLIGRIFYYWDRQARGALSLQDLVLGLDEVMHNDLMGNIQWFFTLHDKDKDGMLTKDELLQLSESLLAISRFMTNAFEFGDALLPSPLGTEDGAGTPSVAANVAYLNLATFRMVVLADEILESFFESDLTASFRLEPVPEVQVPQPKTGFLGGLMSALVTDDNLKIFNRFADEVGKTIGKHQVVSKPSIGKMSHVTLQEPKARESLLTTPMREKQLKGSPSMSSLSVAEKPSETLAELASLSITPSTSSPAALAVPAPPVVVPPKDEPIPTPNPLNPLALVNERPKFAIDEAKEEEEDLDDLDAVAAEDGLLDEVDAFLEEHDAGLSAAEKDAAKDLLNAKPIG</sequence>
<feature type="domain" description="EF-hand" evidence="2">
    <location>
        <begin position="70"/>
        <end position="105"/>
    </location>
</feature>
<evidence type="ECO:0000256" key="1">
    <source>
        <dbReference type="ARBA" id="ARBA00022837"/>
    </source>
</evidence>
<keyword evidence="1" id="KW-0106">Calcium</keyword>
<name>M5BPY4_THACB</name>
<reference evidence="3 4" key="1">
    <citation type="journal article" date="2013" name="J. Biotechnol.">
        <title>Establishment and interpretation of the genome sequence of the phytopathogenic fungus Rhizoctonia solani AG1-IB isolate 7/3/14.</title>
        <authorList>
            <person name="Wibberg D.W."/>
            <person name="Jelonek L.J."/>
            <person name="Rupp O.R."/>
            <person name="Hennig M.H."/>
            <person name="Eikmeyer F.E."/>
            <person name="Goesmann A.G."/>
            <person name="Hartmann A.H."/>
            <person name="Borriss R.B."/>
            <person name="Grosch R.G."/>
            <person name="Puehler A.P."/>
            <person name="Schlueter A.S."/>
        </authorList>
    </citation>
    <scope>NUCLEOTIDE SEQUENCE [LARGE SCALE GENOMIC DNA]</scope>
    <source>
        <strain evidence="4">AG1-IB / isolate 7/3/14</strain>
    </source>
</reference>
<dbReference type="HOGENOM" id="CLU_727978_0_0_1"/>
<dbReference type="EMBL" id="CAOJ01004470">
    <property type="protein sequence ID" value="CCO29229.1"/>
    <property type="molecule type" value="Genomic_DNA"/>
</dbReference>
<dbReference type="PROSITE" id="PS00018">
    <property type="entry name" value="EF_HAND_1"/>
    <property type="match status" value="1"/>
</dbReference>
<dbReference type="AlphaFoldDB" id="M5BPY4"/>
<evidence type="ECO:0000313" key="3">
    <source>
        <dbReference type="EMBL" id="CCO29229.1"/>
    </source>
</evidence>
<organism evidence="3 4">
    <name type="scientific">Thanatephorus cucumeris (strain AG1-IB / isolate 7/3/14)</name>
    <name type="common">Lettuce bottom rot fungus</name>
    <name type="synonym">Rhizoctonia solani</name>
    <dbReference type="NCBI Taxonomy" id="1108050"/>
    <lineage>
        <taxon>Eukaryota</taxon>
        <taxon>Fungi</taxon>
        <taxon>Dikarya</taxon>
        <taxon>Basidiomycota</taxon>
        <taxon>Agaricomycotina</taxon>
        <taxon>Agaricomycetes</taxon>
        <taxon>Cantharellales</taxon>
        <taxon>Ceratobasidiaceae</taxon>
        <taxon>Rhizoctonia</taxon>
        <taxon>Rhizoctonia solani AG-1</taxon>
    </lineage>
</organism>
<dbReference type="PROSITE" id="PS50222">
    <property type="entry name" value="EF_HAND_2"/>
    <property type="match status" value="1"/>
</dbReference>
<dbReference type="SUPFAM" id="SSF47473">
    <property type="entry name" value="EF-hand"/>
    <property type="match status" value="1"/>
</dbReference>
<evidence type="ECO:0000313" key="4">
    <source>
        <dbReference type="Proteomes" id="UP000012065"/>
    </source>
</evidence>
<dbReference type="InterPro" id="IPR011992">
    <property type="entry name" value="EF-hand-dom_pair"/>
</dbReference>
<dbReference type="InterPro" id="IPR002048">
    <property type="entry name" value="EF_hand_dom"/>
</dbReference>
<comment type="caution">
    <text evidence="3">The sequence shown here is derived from an EMBL/GenBank/DDBJ whole genome shotgun (WGS) entry which is preliminary data.</text>
</comment>
<protein>
    <submittedName>
        <fullName evidence="3">TBC domain-containing protein C215,01</fullName>
    </submittedName>
</protein>
<proteinExistence type="predicted"/>
<dbReference type="InterPro" id="IPR018247">
    <property type="entry name" value="EF_Hand_1_Ca_BS"/>
</dbReference>
<evidence type="ECO:0000259" key="2">
    <source>
        <dbReference type="PROSITE" id="PS50222"/>
    </source>
</evidence>
<accession>M5BPY4</accession>
<dbReference type="Gene3D" id="1.10.238.10">
    <property type="entry name" value="EF-hand"/>
    <property type="match status" value="1"/>
</dbReference>
<gene>
    <name evidence="3" type="ORF">BN14_03234</name>
</gene>
<dbReference type="Proteomes" id="UP000012065">
    <property type="component" value="Unassembled WGS sequence"/>
</dbReference>